<gene>
    <name evidence="1" type="ORF">SCD92_07630</name>
</gene>
<comment type="caution">
    <text evidence="1">The sequence shown here is derived from an EMBL/GenBank/DDBJ whole genome shotgun (WGS) entry which is preliminary data.</text>
</comment>
<evidence type="ECO:0008006" key="3">
    <source>
        <dbReference type="Google" id="ProtNLM"/>
    </source>
</evidence>
<keyword evidence="2" id="KW-1185">Reference proteome</keyword>
<sequence>MARHDGNRYTKQKGVALAILLWFVAALTLLVSSLAMLAKTDIRFTRLVVERAKSEALGDGAAQLILVTSPEDQPLYLRQYQLAESLINVRAVPFDSLISVRDASKDLLTQMFHIMAHVELPRAAELADSVVQWRTLLAAEVPERSQGEYKGIAVMEDLMSVPGITREVYEAVRPVLHSGAQGSKTVNLEQAPAEVVKIVAASDPGAIELWMENQTSTEPDAFSGVRIARSLTRVDARVKMPSGRIFERSVWMEPGNGVTGWQVARRLPVKAVNTLQFNSLEKYGNE</sequence>
<proteinExistence type="predicted"/>
<organism evidence="1 2">
    <name type="scientific">Gilvimarinus gilvus</name>
    <dbReference type="NCBI Taxonomy" id="3058038"/>
    <lineage>
        <taxon>Bacteria</taxon>
        <taxon>Pseudomonadati</taxon>
        <taxon>Pseudomonadota</taxon>
        <taxon>Gammaproteobacteria</taxon>
        <taxon>Cellvibrionales</taxon>
        <taxon>Cellvibrionaceae</taxon>
        <taxon>Gilvimarinus</taxon>
    </lineage>
</organism>
<reference evidence="1 2" key="1">
    <citation type="submission" date="2023-11" db="EMBL/GenBank/DDBJ databases">
        <title>Gilvimarinus fulvus sp. nov., isolated from the surface of Kelp.</title>
        <authorList>
            <person name="Sun Y.Y."/>
            <person name="Gong Y."/>
            <person name="Du Z.J."/>
        </authorList>
    </citation>
    <scope>NUCLEOTIDE SEQUENCE [LARGE SCALE GENOMIC DNA]</scope>
    <source>
        <strain evidence="1 2">SDUM040013</strain>
    </source>
</reference>
<evidence type="ECO:0000313" key="2">
    <source>
        <dbReference type="Proteomes" id="UP001273505"/>
    </source>
</evidence>
<name>A0ABU4RWH0_9GAMM</name>
<protein>
    <recommendedName>
        <fullName evidence="3">General secretion pathway protein GspK</fullName>
    </recommendedName>
</protein>
<accession>A0ABU4RWH0</accession>
<evidence type="ECO:0000313" key="1">
    <source>
        <dbReference type="EMBL" id="MDX6849226.1"/>
    </source>
</evidence>
<dbReference type="EMBL" id="JAXAFO010000010">
    <property type="protein sequence ID" value="MDX6849226.1"/>
    <property type="molecule type" value="Genomic_DNA"/>
</dbReference>
<dbReference type="Proteomes" id="UP001273505">
    <property type="component" value="Unassembled WGS sequence"/>
</dbReference>
<dbReference type="RefSeq" id="WP_302721464.1">
    <property type="nucleotide sequence ID" value="NZ_JAULRU010000319.1"/>
</dbReference>